<feature type="region of interest" description="Disordered" evidence="4">
    <location>
        <begin position="614"/>
        <end position="649"/>
    </location>
</feature>
<feature type="compositionally biased region" description="Basic and acidic residues" evidence="4">
    <location>
        <begin position="352"/>
        <end position="373"/>
    </location>
</feature>
<feature type="region of interest" description="Disordered" evidence="4">
    <location>
        <begin position="352"/>
        <end position="392"/>
    </location>
</feature>
<feature type="compositionally biased region" description="Basic and acidic residues" evidence="4">
    <location>
        <begin position="739"/>
        <end position="752"/>
    </location>
</feature>
<dbReference type="PANTHER" id="PTHR22997:SF3">
    <property type="entry name" value="PROTEIN KINTOUN"/>
    <property type="match status" value="1"/>
</dbReference>
<feature type="region of interest" description="Disordered" evidence="4">
    <location>
        <begin position="547"/>
        <end position="600"/>
    </location>
</feature>
<evidence type="ECO:0000256" key="3">
    <source>
        <dbReference type="HAMAP-Rule" id="MF_03069"/>
    </source>
</evidence>
<feature type="domain" description="PIH1 N-terminal" evidence="5">
    <location>
        <begin position="39"/>
        <end position="200"/>
    </location>
</feature>
<accession>A0A1J1IUC5</accession>
<reference evidence="7 8" key="1">
    <citation type="submission" date="2015-04" db="EMBL/GenBank/DDBJ databases">
        <authorList>
            <person name="Syromyatnikov M.Y."/>
            <person name="Popov V.N."/>
        </authorList>
    </citation>
    <scope>NUCLEOTIDE SEQUENCE [LARGE SCALE GENOMIC DNA]</scope>
</reference>
<dbReference type="Pfam" id="PF18201">
    <property type="entry name" value="PIH1_CS"/>
    <property type="match status" value="1"/>
</dbReference>
<organism evidence="7 8">
    <name type="scientific">Clunio marinus</name>
    <dbReference type="NCBI Taxonomy" id="568069"/>
    <lineage>
        <taxon>Eukaryota</taxon>
        <taxon>Metazoa</taxon>
        <taxon>Ecdysozoa</taxon>
        <taxon>Arthropoda</taxon>
        <taxon>Hexapoda</taxon>
        <taxon>Insecta</taxon>
        <taxon>Pterygota</taxon>
        <taxon>Neoptera</taxon>
        <taxon>Endopterygota</taxon>
        <taxon>Diptera</taxon>
        <taxon>Nematocera</taxon>
        <taxon>Chironomoidea</taxon>
        <taxon>Chironomidae</taxon>
        <taxon>Clunio</taxon>
    </lineage>
</organism>
<proteinExistence type="inferred from homology"/>
<dbReference type="GO" id="GO:0070286">
    <property type="term" value="P:axonemal dynein complex assembly"/>
    <property type="evidence" value="ECO:0007669"/>
    <property type="project" value="UniProtKB-UniRule"/>
</dbReference>
<feature type="region of interest" description="Disordered" evidence="4">
    <location>
        <begin position="718"/>
        <end position="783"/>
    </location>
</feature>
<feature type="domain" description="PIH1D1/2/3 CS-like" evidence="6">
    <location>
        <begin position="241"/>
        <end position="341"/>
    </location>
</feature>
<comment type="function">
    <text evidence="3">Required for cytoplasmic pre-assembly of axonemal dyneins, thereby playing a central role in motility in cilia and flagella. Involved in pre-assembly of dynein arm complexes in the cytoplasm before intraflagellar transport loads them for the ciliary compartment.</text>
</comment>
<dbReference type="OrthoDB" id="546764at2759"/>
<dbReference type="GO" id="GO:0060285">
    <property type="term" value="P:cilium-dependent cell motility"/>
    <property type="evidence" value="ECO:0007669"/>
    <property type="project" value="UniProtKB-UniRule"/>
</dbReference>
<evidence type="ECO:0000256" key="1">
    <source>
        <dbReference type="ARBA" id="ARBA00022490"/>
    </source>
</evidence>
<dbReference type="EMBL" id="CVRI01000059">
    <property type="protein sequence ID" value="CRL03821.1"/>
    <property type="molecule type" value="Genomic_DNA"/>
</dbReference>
<protein>
    <recommendedName>
        <fullName evidence="3">Protein kintoun</fullName>
    </recommendedName>
    <alternativeName>
        <fullName evidence="3">Dynein assembly factor 2, axonemal homolog</fullName>
    </alternativeName>
</protein>
<feature type="compositionally biased region" description="Basic and acidic residues" evidence="4">
    <location>
        <begin position="547"/>
        <end position="556"/>
    </location>
</feature>
<name>A0A1J1IUC5_9DIPT</name>
<dbReference type="InterPro" id="IPR034727">
    <property type="entry name" value="Kintoun"/>
</dbReference>
<evidence type="ECO:0000259" key="5">
    <source>
        <dbReference type="Pfam" id="PF08190"/>
    </source>
</evidence>
<dbReference type="InterPro" id="IPR041442">
    <property type="entry name" value="PIH1D1/2/3_CS-like"/>
</dbReference>
<keyword evidence="8" id="KW-1185">Reference proteome</keyword>
<evidence type="ECO:0000259" key="6">
    <source>
        <dbReference type="Pfam" id="PF18201"/>
    </source>
</evidence>
<sequence>MSQKEWGELKVTRDEVNKISEALKKEEFRKMLVDYCEEISDPENRKLYEREIIQLEKERGVDVTFINPEPGYVIKTSADGKSKAFINIATNDKIDKPSSASMVNTNGERGLNWSLPYTLTPPRQDMDKKNQLCYVYDVVFHPDALHLASRNTSFRKLVNDTAIDAIQQAHNVQLDRANLKFPKLSYKGIARATVIRKKIADFDGSEIEPSPIDSIYPPMPDESKETPREMKLSEAPINEYTIPKYKIVQRRSVDYQEMTHEIDAKLNVTIPNELVVSIDLPLLNNTQDAQLDVTKKRIVLLSEKPAKYRLDINLPYEVIEENGSAKFDKTKRQLVITLPVVSEKKLRITDFQREDSGIESDHQQQQIDGKESESSNDSPTDDNSNDSSSDNAFLDTNTDYMLPNFTFNQIDEILAFTLHVKNVDPSSISIDRKDLINIAHIKFSSIGSGFFPIHYSFCVRFPSQYSGIFREISAEAWDNNVIFQFELNNYDFPSYEAGKDINDMVSYDIAEKLMTKHPMTSDGKEIEDDSLSIEVNSDHETEVIIEVTRKDSETSRNETSNDEVSEDVFGEEDVFGDNFKRQSKKATRKRNKRKMRSMSESYCDQLKVINEMDSLKLDEKESKGRKKARSVSESSDEHGGGDAPQPNHHLYKSILKNRSSFSECNESPIDDRRQSKNFYSMSADFGICQSHDSLSESCKKTVRFSDIIKRQIFRSNTSILAQKKKNQKKKASRKRALDRRHSEGSESEKHDDEFDEKEDDDVRRFEHVSNDMKSEKRDSGVDLSEKNATKIKISNKKSNANRVMNGNDVNFKSGMIFDLEM</sequence>
<evidence type="ECO:0000313" key="7">
    <source>
        <dbReference type="EMBL" id="CRL03821.1"/>
    </source>
</evidence>
<evidence type="ECO:0000256" key="2">
    <source>
        <dbReference type="ARBA" id="ARBA00024190"/>
    </source>
</evidence>
<comment type="similarity">
    <text evidence="3">Belongs to the PIH1 family. Kintoun subfamily.</text>
</comment>
<dbReference type="InterPro" id="IPR050734">
    <property type="entry name" value="PIH1/Kintoun_subfamily"/>
</dbReference>
<evidence type="ECO:0000313" key="8">
    <source>
        <dbReference type="Proteomes" id="UP000183832"/>
    </source>
</evidence>
<feature type="compositionally biased region" description="Basic residues" evidence="4">
    <location>
        <begin position="722"/>
        <end position="738"/>
    </location>
</feature>
<dbReference type="PANTHER" id="PTHR22997">
    <property type="entry name" value="PIH1 DOMAIN-CONTAINING PROTEIN 1"/>
    <property type="match status" value="1"/>
</dbReference>
<feature type="compositionally biased region" description="Basic residues" evidence="4">
    <location>
        <begin position="581"/>
        <end position="596"/>
    </location>
</feature>
<dbReference type="STRING" id="568069.A0A1J1IUC5"/>
<keyword evidence="1 3" id="KW-0963">Cytoplasm</keyword>
<comment type="subcellular location">
    <subcellularLocation>
        <location evidence="3">Cytoplasm</location>
    </subcellularLocation>
    <subcellularLocation>
        <location evidence="2">Dynein axonemal particle</location>
    </subcellularLocation>
</comment>
<dbReference type="Proteomes" id="UP000183832">
    <property type="component" value="Unassembled WGS sequence"/>
</dbReference>
<dbReference type="AlphaFoldDB" id="A0A1J1IUC5"/>
<dbReference type="GO" id="GO:0120293">
    <property type="term" value="C:dynein axonemal particle"/>
    <property type="evidence" value="ECO:0007669"/>
    <property type="project" value="UniProtKB-SubCell"/>
</dbReference>
<dbReference type="Pfam" id="PF08190">
    <property type="entry name" value="PIH1"/>
    <property type="match status" value="1"/>
</dbReference>
<dbReference type="InterPro" id="IPR012981">
    <property type="entry name" value="PIH1_N"/>
</dbReference>
<feature type="compositionally biased region" description="Acidic residues" evidence="4">
    <location>
        <begin position="560"/>
        <end position="575"/>
    </location>
</feature>
<dbReference type="HAMAP" id="MF_03069">
    <property type="entry name" value="Kintoun"/>
    <property type="match status" value="1"/>
</dbReference>
<feature type="compositionally biased region" description="Basic and acidic residues" evidence="4">
    <location>
        <begin position="760"/>
        <end position="783"/>
    </location>
</feature>
<gene>
    <name evidence="7" type="primary">putative Protein kintoun</name>
    <name evidence="7" type="ORF">CLUMA_CG016371</name>
</gene>
<evidence type="ECO:0000256" key="4">
    <source>
        <dbReference type="SAM" id="MobiDB-lite"/>
    </source>
</evidence>